<gene>
    <name evidence="3" type="ORF">HPB51_028025</name>
</gene>
<dbReference type="PANTHER" id="PTHR47272:SF2">
    <property type="entry name" value="PIGGYBAC TRANSPOSABLE ELEMENT-DERIVED PROTEIN 3-LIKE"/>
    <property type="match status" value="1"/>
</dbReference>
<dbReference type="Pfam" id="PF13843">
    <property type="entry name" value="DDE_Tnp_1_7"/>
    <property type="match status" value="1"/>
</dbReference>
<name>A0A9J6CY47_RHIMP</name>
<dbReference type="InterPro" id="IPR029526">
    <property type="entry name" value="PGBD"/>
</dbReference>
<organism evidence="3 4">
    <name type="scientific">Rhipicephalus microplus</name>
    <name type="common">Cattle tick</name>
    <name type="synonym">Boophilus microplus</name>
    <dbReference type="NCBI Taxonomy" id="6941"/>
    <lineage>
        <taxon>Eukaryota</taxon>
        <taxon>Metazoa</taxon>
        <taxon>Ecdysozoa</taxon>
        <taxon>Arthropoda</taxon>
        <taxon>Chelicerata</taxon>
        <taxon>Arachnida</taxon>
        <taxon>Acari</taxon>
        <taxon>Parasitiformes</taxon>
        <taxon>Ixodida</taxon>
        <taxon>Ixodoidea</taxon>
        <taxon>Ixodidae</taxon>
        <taxon>Rhipicephalinae</taxon>
        <taxon>Rhipicephalus</taxon>
        <taxon>Boophilus</taxon>
    </lineage>
</organism>
<proteinExistence type="predicted"/>
<dbReference type="PANTHER" id="PTHR47272">
    <property type="entry name" value="DDE_TNP_1_7 DOMAIN-CONTAINING PROTEIN"/>
    <property type="match status" value="1"/>
</dbReference>
<evidence type="ECO:0000256" key="1">
    <source>
        <dbReference type="SAM" id="MobiDB-lite"/>
    </source>
</evidence>
<keyword evidence="4" id="KW-1185">Reference proteome</keyword>
<dbReference type="AlphaFoldDB" id="A0A9J6CY47"/>
<evidence type="ECO:0000313" key="4">
    <source>
        <dbReference type="Proteomes" id="UP000821866"/>
    </source>
</evidence>
<dbReference type="Proteomes" id="UP000821866">
    <property type="component" value="Unassembled WGS sequence"/>
</dbReference>
<protein>
    <recommendedName>
        <fullName evidence="2">PiggyBac transposable element-derived protein domain-containing protein</fullName>
    </recommendedName>
</protein>
<feature type="domain" description="PiggyBac transposable element-derived protein" evidence="2">
    <location>
        <begin position="1"/>
        <end position="225"/>
    </location>
</feature>
<feature type="region of interest" description="Disordered" evidence="1">
    <location>
        <begin position="261"/>
        <end position="281"/>
    </location>
</feature>
<sequence>MIPFSERTQLKQFVPRKPNPEGLKNFVLATPGGLILDFEIYQGKKTALYPGSSGIGESAVMRPTETPLSGTKVYFDRYFTSGPLLDKLAENGIAGTGTIMNNRIPKGVKLSSEKKLKEKGRGTSEMFARNDKKQAVVRWYDKKPIPLMSFIHGQHPKDTCRRWSRKEKKHIDVPRPDVVRLYNVNIRGVDLTDRMISYYRIKARVNMWTIRSIFHLFDIALSNSWMQYVEDMRAQQKCQKEIVKFLEFRLSVSEELIAQAQSRNEAQSDSDEEWCQPPKRAPLPPVEARAKTLGHFPRLTDASNAARCKLEGCNKKTKFFCTKCYFFFCVTKDRRCFKNAHTK</sequence>
<evidence type="ECO:0000313" key="3">
    <source>
        <dbReference type="EMBL" id="KAH7957991.1"/>
    </source>
</evidence>
<evidence type="ECO:0000259" key="2">
    <source>
        <dbReference type="Pfam" id="PF13843"/>
    </source>
</evidence>
<reference evidence="3" key="2">
    <citation type="submission" date="2021-09" db="EMBL/GenBank/DDBJ databases">
        <authorList>
            <person name="Jia N."/>
            <person name="Wang J."/>
            <person name="Shi W."/>
            <person name="Du L."/>
            <person name="Sun Y."/>
            <person name="Zhan W."/>
            <person name="Jiang J."/>
            <person name="Wang Q."/>
            <person name="Zhang B."/>
            <person name="Ji P."/>
            <person name="Sakyi L.B."/>
            <person name="Cui X."/>
            <person name="Yuan T."/>
            <person name="Jiang B."/>
            <person name="Yang W."/>
            <person name="Lam T.T.-Y."/>
            <person name="Chang Q."/>
            <person name="Ding S."/>
            <person name="Wang X."/>
            <person name="Zhu J."/>
            <person name="Ruan X."/>
            <person name="Zhao L."/>
            <person name="Wei J."/>
            <person name="Que T."/>
            <person name="Du C."/>
            <person name="Cheng J."/>
            <person name="Dai P."/>
            <person name="Han X."/>
            <person name="Huang E."/>
            <person name="Gao Y."/>
            <person name="Liu J."/>
            <person name="Shao H."/>
            <person name="Ye R."/>
            <person name="Li L."/>
            <person name="Wei W."/>
            <person name="Wang X."/>
            <person name="Wang C."/>
            <person name="Huo Q."/>
            <person name="Li W."/>
            <person name="Guo W."/>
            <person name="Chen H."/>
            <person name="Chen S."/>
            <person name="Zhou L."/>
            <person name="Zhou L."/>
            <person name="Ni X."/>
            <person name="Tian J."/>
            <person name="Zhou Y."/>
            <person name="Sheng Y."/>
            <person name="Liu T."/>
            <person name="Pan Y."/>
            <person name="Xia L."/>
            <person name="Li J."/>
            <person name="Zhao F."/>
            <person name="Cao W."/>
        </authorList>
    </citation>
    <scope>NUCLEOTIDE SEQUENCE</scope>
    <source>
        <strain evidence="3">Rmic-2018</strain>
        <tissue evidence="3">Larvae</tissue>
    </source>
</reference>
<comment type="caution">
    <text evidence="3">The sequence shown here is derived from an EMBL/GenBank/DDBJ whole genome shotgun (WGS) entry which is preliminary data.</text>
</comment>
<dbReference type="VEuPathDB" id="VectorBase:LOC119166661"/>
<dbReference type="EMBL" id="JABSTU010004655">
    <property type="protein sequence ID" value="KAH7957991.1"/>
    <property type="molecule type" value="Genomic_DNA"/>
</dbReference>
<accession>A0A9J6CY47</accession>
<reference evidence="3" key="1">
    <citation type="journal article" date="2020" name="Cell">
        <title>Large-Scale Comparative Analyses of Tick Genomes Elucidate Their Genetic Diversity and Vector Capacities.</title>
        <authorList>
            <consortium name="Tick Genome and Microbiome Consortium (TIGMIC)"/>
            <person name="Jia N."/>
            <person name="Wang J."/>
            <person name="Shi W."/>
            <person name="Du L."/>
            <person name="Sun Y."/>
            <person name="Zhan W."/>
            <person name="Jiang J.F."/>
            <person name="Wang Q."/>
            <person name="Zhang B."/>
            <person name="Ji P."/>
            <person name="Bell-Sakyi L."/>
            <person name="Cui X.M."/>
            <person name="Yuan T.T."/>
            <person name="Jiang B.G."/>
            <person name="Yang W.F."/>
            <person name="Lam T.T."/>
            <person name="Chang Q.C."/>
            <person name="Ding S.J."/>
            <person name="Wang X.J."/>
            <person name="Zhu J.G."/>
            <person name="Ruan X.D."/>
            <person name="Zhao L."/>
            <person name="Wei J.T."/>
            <person name="Ye R.Z."/>
            <person name="Que T.C."/>
            <person name="Du C.H."/>
            <person name="Zhou Y.H."/>
            <person name="Cheng J.X."/>
            <person name="Dai P.F."/>
            <person name="Guo W.B."/>
            <person name="Han X.H."/>
            <person name="Huang E.J."/>
            <person name="Li L.F."/>
            <person name="Wei W."/>
            <person name="Gao Y.C."/>
            <person name="Liu J.Z."/>
            <person name="Shao H.Z."/>
            <person name="Wang X."/>
            <person name="Wang C.C."/>
            <person name="Yang T.C."/>
            <person name="Huo Q.B."/>
            <person name="Li W."/>
            <person name="Chen H.Y."/>
            <person name="Chen S.E."/>
            <person name="Zhou L.G."/>
            <person name="Ni X.B."/>
            <person name="Tian J.H."/>
            <person name="Sheng Y."/>
            <person name="Liu T."/>
            <person name="Pan Y.S."/>
            <person name="Xia L.Y."/>
            <person name="Li J."/>
            <person name="Zhao F."/>
            <person name="Cao W.C."/>
        </authorList>
    </citation>
    <scope>NUCLEOTIDE SEQUENCE</scope>
    <source>
        <strain evidence="3">Rmic-2018</strain>
    </source>
</reference>